<dbReference type="AlphaFoldDB" id="A9VE82"/>
<dbReference type="eggNOG" id="KOG2903">
    <property type="taxonomic scope" value="Eukaryota"/>
</dbReference>
<dbReference type="STRING" id="81824.A9VE82"/>
<evidence type="ECO:0008006" key="4">
    <source>
        <dbReference type="Google" id="ProtNLM"/>
    </source>
</evidence>
<organism evidence="2 3">
    <name type="scientific">Monosiga brevicollis</name>
    <name type="common">Choanoflagellate</name>
    <dbReference type="NCBI Taxonomy" id="81824"/>
    <lineage>
        <taxon>Eukaryota</taxon>
        <taxon>Choanoflagellata</taxon>
        <taxon>Craspedida</taxon>
        <taxon>Salpingoecidae</taxon>
        <taxon>Monosiga</taxon>
    </lineage>
</organism>
<dbReference type="Gene3D" id="3.40.30.10">
    <property type="entry name" value="Glutaredoxin"/>
    <property type="match status" value="2"/>
</dbReference>
<dbReference type="KEGG" id="mbr:MONBRDRAFT_30532"/>
<keyword evidence="3" id="KW-1185">Reference proteome</keyword>
<evidence type="ECO:0000256" key="1">
    <source>
        <dbReference type="SAM" id="MobiDB-lite"/>
    </source>
</evidence>
<evidence type="ECO:0000313" key="2">
    <source>
        <dbReference type="EMBL" id="EDQ84154.1"/>
    </source>
</evidence>
<dbReference type="Gene3D" id="1.20.1050.10">
    <property type="match status" value="1"/>
</dbReference>
<accession>A9VE82</accession>
<dbReference type="Proteomes" id="UP000001357">
    <property type="component" value="Unassembled WGS sequence"/>
</dbReference>
<feature type="region of interest" description="Disordered" evidence="1">
    <location>
        <begin position="260"/>
        <end position="294"/>
    </location>
</feature>
<reference evidence="2 3" key="1">
    <citation type="journal article" date="2008" name="Nature">
        <title>The genome of the choanoflagellate Monosiga brevicollis and the origin of metazoans.</title>
        <authorList>
            <consortium name="JGI Sequencing"/>
            <person name="King N."/>
            <person name="Westbrook M.J."/>
            <person name="Young S.L."/>
            <person name="Kuo A."/>
            <person name="Abedin M."/>
            <person name="Chapman J."/>
            <person name="Fairclough S."/>
            <person name="Hellsten U."/>
            <person name="Isogai Y."/>
            <person name="Letunic I."/>
            <person name="Marr M."/>
            <person name="Pincus D."/>
            <person name="Putnam N."/>
            <person name="Rokas A."/>
            <person name="Wright K.J."/>
            <person name="Zuzow R."/>
            <person name="Dirks W."/>
            <person name="Good M."/>
            <person name="Goodstein D."/>
            <person name="Lemons D."/>
            <person name="Li W."/>
            <person name="Lyons J.B."/>
            <person name="Morris A."/>
            <person name="Nichols S."/>
            <person name="Richter D.J."/>
            <person name="Salamov A."/>
            <person name="Bork P."/>
            <person name="Lim W.A."/>
            <person name="Manning G."/>
            <person name="Miller W.T."/>
            <person name="McGinnis W."/>
            <person name="Shapiro H."/>
            <person name="Tjian R."/>
            <person name="Grigoriev I.V."/>
            <person name="Rokhsar D."/>
        </authorList>
    </citation>
    <scope>NUCLEOTIDE SEQUENCE [LARGE SCALE GENOMIC DNA]</scope>
    <source>
        <strain evidence="3">MX1 / ATCC 50154</strain>
    </source>
</reference>
<proteinExistence type="predicted"/>
<dbReference type="PANTHER" id="PTHR32419:SF6">
    <property type="entry name" value="GLUTATHIONE S-TRANSFERASE OMEGA-LIKE 1-RELATED"/>
    <property type="match status" value="1"/>
</dbReference>
<gene>
    <name evidence="2" type="ORF">MONBRDRAFT_30532</name>
</gene>
<dbReference type="InParanoid" id="A9VE82"/>
<name>A9VE82_MONBE</name>
<dbReference type="EMBL" id="CH991597">
    <property type="protein sequence ID" value="EDQ84154.1"/>
    <property type="molecule type" value="Genomic_DNA"/>
</dbReference>
<sequence length="423" mass="47068">MAANKDNAGASQGDIFGTTASDQFAHVEGSDQNKFGVSEEEAKAGAFRRPPTAFHDTIGSDKYPAEAGRYHLCWFLEWPDDGRPYRGWPFTKEDPDPLHPEFEYLHDVYNLAQPGYPYKKLSVPVLFDKKTQTIVNNESSEIIRMFNSQFNDLAKRPELDLEPADLESAMTEIDELVYPNINDGVYRCGFAGSQEAYDTACTKLFDALDKLRRPRTQRFNVSRVRSNCTGIMSTEGLLATSETDEDGAHLAEALPLAADESVADPHQDQAPLLPPTGDGSNLGASADSADGQASGMLPGMDTLSEFFGDQRHAVDLEQQRLAQLERTNPLAAADAYRDHAVILLLEGRYYLKYQHHPVSVAHQRSFALIHMSRNNLFKWFELIAATLLLLLLANAPSQWTGRRFTSSHEPCGKDLAPRYVLLV</sequence>
<dbReference type="GO" id="GO:0004364">
    <property type="term" value="F:glutathione transferase activity"/>
    <property type="evidence" value="ECO:0000318"/>
    <property type="project" value="GO_Central"/>
</dbReference>
<feature type="region of interest" description="Disordered" evidence="1">
    <location>
        <begin position="1"/>
        <end position="47"/>
    </location>
</feature>
<dbReference type="RefSeq" id="XP_001751027.1">
    <property type="nucleotide sequence ID" value="XM_001750975.1"/>
</dbReference>
<protein>
    <recommendedName>
        <fullName evidence="4">GST N-terminal domain-containing protein</fullName>
    </recommendedName>
</protein>
<dbReference type="PANTHER" id="PTHR32419">
    <property type="entry name" value="GLUTATHIONYL-HYDROQUINONE REDUCTASE"/>
    <property type="match status" value="1"/>
</dbReference>
<evidence type="ECO:0000313" key="3">
    <source>
        <dbReference type="Proteomes" id="UP000001357"/>
    </source>
</evidence>
<dbReference type="GO" id="GO:0005737">
    <property type="term" value="C:cytoplasm"/>
    <property type="evidence" value="ECO:0000318"/>
    <property type="project" value="GO_Central"/>
</dbReference>
<dbReference type="InterPro" id="IPR016639">
    <property type="entry name" value="GST_Omega/GSH"/>
</dbReference>
<dbReference type="GeneID" id="5896290"/>
<dbReference type="FunFam" id="3.40.30.10:FF:000801">
    <property type="entry name" value="Predicted protein"/>
    <property type="match status" value="1"/>
</dbReference>
<feature type="compositionally biased region" description="Low complexity" evidence="1">
    <location>
        <begin position="283"/>
        <end position="294"/>
    </location>
</feature>